<dbReference type="GO" id="GO:0046873">
    <property type="term" value="F:metal ion transmembrane transporter activity"/>
    <property type="evidence" value="ECO:0007669"/>
    <property type="project" value="InterPro"/>
</dbReference>
<sequence>MDAFLISTGLVALAEIGDKTQLLALLLAARFKRPWPIVGGILVATVLNHAAAGWLGTWLSSQVSEFWLNLALALCFAVVAGWTLIPDKLDDEPGLMERYGAFFATLVAFFIAEMGDKTQVATVMLAAQYDSLFWVIAGTTVGMLLANVPVIWLGNRAANTLPLTWIRRAAAAFFAVMASYALWRAFLLS</sequence>
<dbReference type="Pfam" id="PF01169">
    <property type="entry name" value="GDT1"/>
    <property type="match status" value="2"/>
</dbReference>
<protein>
    <recommendedName>
        <fullName evidence="6">GDT1 family protein</fullName>
    </recommendedName>
</protein>
<evidence type="ECO:0000256" key="5">
    <source>
        <dbReference type="ARBA" id="ARBA00023136"/>
    </source>
</evidence>
<evidence type="ECO:0000256" key="3">
    <source>
        <dbReference type="ARBA" id="ARBA00022692"/>
    </source>
</evidence>
<name>A0A1H7RXS9_9GAMM</name>
<dbReference type="PANTHER" id="PTHR12608">
    <property type="entry name" value="TRANSMEMBRANE PROTEIN HTP-1 RELATED"/>
    <property type="match status" value="1"/>
</dbReference>
<organism evidence="7 8">
    <name type="scientific">Atopomonas hussainii</name>
    <dbReference type="NCBI Taxonomy" id="1429083"/>
    <lineage>
        <taxon>Bacteria</taxon>
        <taxon>Pseudomonadati</taxon>
        <taxon>Pseudomonadota</taxon>
        <taxon>Gammaproteobacteria</taxon>
        <taxon>Pseudomonadales</taxon>
        <taxon>Pseudomonadaceae</taxon>
        <taxon>Atopomonas</taxon>
    </lineage>
</organism>
<dbReference type="STRING" id="1429083.GCA_001885685_00237"/>
<dbReference type="RefSeq" id="WP_074870098.1">
    <property type="nucleotide sequence ID" value="NZ_FOAS01000016.1"/>
</dbReference>
<feature type="transmembrane region" description="Helical" evidence="6">
    <location>
        <begin position="66"/>
        <end position="84"/>
    </location>
</feature>
<keyword evidence="4 6" id="KW-1133">Transmembrane helix</keyword>
<keyword evidence="5 6" id="KW-0472">Membrane</keyword>
<feature type="transmembrane region" description="Helical" evidence="6">
    <location>
        <begin position="38"/>
        <end position="59"/>
    </location>
</feature>
<feature type="transmembrane region" description="Helical" evidence="6">
    <location>
        <begin position="96"/>
        <end position="112"/>
    </location>
</feature>
<comment type="similarity">
    <text evidence="2 6">Belongs to the GDT1 family.</text>
</comment>
<dbReference type="InterPro" id="IPR001727">
    <property type="entry name" value="GDT1-like"/>
</dbReference>
<evidence type="ECO:0000256" key="1">
    <source>
        <dbReference type="ARBA" id="ARBA00004141"/>
    </source>
</evidence>
<feature type="transmembrane region" description="Helical" evidence="6">
    <location>
        <begin position="165"/>
        <end position="183"/>
    </location>
</feature>
<dbReference type="AlphaFoldDB" id="A0A1H7RXS9"/>
<dbReference type="Proteomes" id="UP000185766">
    <property type="component" value="Unassembled WGS sequence"/>
</dbReference>
<accession>A0A1H7RXS9</accession>
<dbReference type="GO" id="GO:0016020">
    <property type="term" value="C:membrane"/>
    <property type="evidence" value="ECO:0007669"/>
    <property type="project" value="UniProtKB-SubCell"/>
</dbReference>
<gene>
    <name evidence="7" type="ORF">SAMN05216214_11635</name>
</gene>
<evidence type="ECO:0000313" key="8">
    <source>
        <dbReference type="Proteomes" id="UP000185766"/>
    </source>
</evidence>
<evidence type="ECO:0000256" key="4">
    <source>
        <dbReference type="ARBA" id="ARBA00022989"/>
    </source>
</evidence>
<evidence type="ECO:0000256" key="2">
    <source>
        <dbReference type="ARBA" id="ARBA00009190"/>
    </source>
</evidence>
<dbReference type="EMBL" id="FOAS01000016">
    <property type="protein sequence ID" value="SEL64474.1"/>
    <property type="molecule type" value="Genomic_DNA"/>
</dbReference>
<proteinExistence type="inferred from homology"/>
<feature type="transmembrane region" description="Helical" evidence="6">
    <location>
        <begin position="132"/>
        <end position="153"/>
    </location>
</feature>
<reference evidence="7 8" key="1">
    <citation type="submission" date="2016-10" db="EMBL/GenBank/DDBJ databases">
        <authorList>
            <person name="de Groot N.N."/>
        </authorList>
    </citation>
    <scope>NUCLEOTIDE SEQUENCE [LARGE SCALE GENOMIC DNA]</scope>
    <source>
        <strain evidence="7 8">JCM 19513</strain>
    </source>
</reference>
<evidence type="ECO:0000256" key="6">
    <source>
        <dbReference type="RuleBase" id="RU365102"/>
    </source>
</evidence>
<evidence type="ECO:0000313" key="7">
    <source>
        <dbReference type="EMBL" id="SEL64474.1"/>
    </source>
</evidence>
<comment type="subcellular location">
    <subcellularLocation>
        <location evidence="1 6">Membrane</location>
        <topology evidence="1 6">Multi-pass membrane protein</topology>
    </subcellularLocation>
</comment>
<dbReference type="PANTHER" id="PTHR12608:SF1">
    <property type="entry name" value="TRANSMEMBRANE PROTEIN 165"/>
    <property type="match status" value="1"/>
</dbReference>
<keyword evidence="8" id="KW-1185">Reference proteome</keyword>
<keyword evidence="3 6" id="KW-0812">Transmembrane</keyword>